<reference evidence="1 2" key="1">
    <citation type="submission" date="2019-07" db="EMBL/GenBank/DDBJ databases">
        <authorList>
            <person name="Jastrzebski P J."/>
            <person name="Paukszto L."/>
            <person name="Jastrzebski P J."/>
        </authorList>
    </citation>
    <scope>NUCLEOTIDE SEQUENCE [LARGE SCALE GENOMIC DNA]</scope>
    <source>
        <strain evidence="1 2">WMS-il1</strain>
    </source>
</reference>
<sequence length="60" mass="6931">MRAKRLLVMFWSFLRLNVFSIRTPAKLFEIFVVHGLLFGLSTAVHRNVDNNKVETVHFGG</sequence>
<proteinExistence type="predicted"/>
<organism evidence="1 2">
    <name type="scientific">Hymenolepis diminuta</name>
    <name type="common">Rat tapeworm</name>
    <dbReference type="NCBI Taxonomy" id="6216"/>
    <lineage>
        <taxon>Eukaryota</taxon>
        <taxon>Metazoa</taxon>
        <taxon>Spiralia</taxon>
        <taxon>Lophotrochozoa</taxon>
        <taxon>Platyhelminthes</taxon>
        <taxon>Cestoda</taxon>
        <taxon>Eucestoda</taxon>
        <taxon>Cyclophyllidea</taxon>
        <taxon>Hymenolepididae</taxon>
        <taxon>Hymenolepis</taxon>
    </lineage>
</organism>
<evidence type="ECO:0000313" key="1">
    <source>
        <dbReference type="EMBL" id="VUZ53482.1"/>
    </source>
</evidence>
<dbReference type="EMBL" id="CABIJS010000555">
    <property type="protein sequence ID" value="VUZ53482.1"/>
    <property type="molecule type" value="Genomic_DNA"/>
</dbReference>
<name>A0A564Z1Y6_HYMDI</name>
<dbReference type="AlphaFoldDB" id="A0A564Z1Y6"/>
<dbReference type="Proteomes" id="UP000321570">
    <property type="component" value="Unassembled WGS sequence"/>
</dbReference>
<protein>
    <submittedName>
        <fullName evidence="1">Uncharacterized protein</fullName>
    </submittedName>
</protein>
<gene>
    <name evidence="1" type="ORF">WMSIL1_LOCUS11879</name>
</gene>
<keyword evidence="2" id="KW-1185">Reference proteome</keyword>
<evidence type="ECO:0000313" key="2">
    <source>
        <dbReference type="Proteomes" id="UP000321570"/>
    </source>
</evidence>
<accession>A0A564Z1Y6</accession>